<protein>
    <recommendedName>
        <fullName evidence="1">Glycosyltransferase 2-like domain-containing protein</fullName>
    </recommendedName>
</protein>
<dbReference type="SUPFAM" id="SSF53448">
    <property type="entry name" value="Nucleotide-diphospho-sugar transferases"/>
    <property type="match status" value="1"/>
</dbReference>
<dbReference type="InterPro" id="IPR001173">
    <property type="entry name" value="Glyco_trans_2-like"/>
</dbReference>
<dbReference type="GO" id="GO:0016758">
    <property type="term" value="F:hexosyltransferase activity"/>
    <property type="evidence" value="ECO:0007669"/>
    <property type="project" value="UniProtKB-ARBA"/>
</dbReference>
<dbReference type="CDD" id="cd00761">
    <property type="entry name" value="Glyco_tranf_GTA_type"/>
    <property type="match status" value="1"/>
</dbReference>
<dbReference type="EMBL" id="LPXO01000019">
    <property type="protein sequence ID" value="KUF08986.1"/>
    <property type="molecule type" value="Genomic_DNA"/>
</dbReference>
<organism evidence="2 3">
    <name type="scientific">Pseudoponticoccus marisrubri</name>
    <dbReference type="NCBI Taxonomy" id="1685382"/>
    <lineage>
        <taxon>Bacteria</taxon>
        <taxon>Pseudomonadati</taxon>
        <taxon>Pseudomonadota</taxon>
        <taxon>Alphaproteobacteria</taxon>
        <taxon>Rhodobacterales</taxon>
        <taxon>Roseobacteraceae</taxon>
        <taxon>Pseudoponticoccus</taxon>
    </lineage>
</organism>
<gene>
    <name evidence="2" type="ORF">AVJ23_20060</name>
</gene>
<dbReference type="Pfam" id="PF00535">
    <property type="entry name" value="Glycos_transf_2"/>
    <property type="match status" value="1"/>
</dbReference>
<evidence type="ECO:0000259" key="1">
    <source>
        <dbReference type="Pfam" id="PF00535"/>
    </source>
</evidence>
<dbReference type="Gene3D" id="3.90.550.10">
    <property type="entry name" value="Spore Coat Polysaccharide Biosynthesis Protein SpsA, Chain A"/>
    <property type="match status" value="1"/>
</dbReference>
<evidence type="ECO:0000313" key="3">
    <source>
        <dbReference type="Proteomes" id="UP000054396"/>
    </source>
</evidence>
<name>A0A0W7WEF4_9RHOB</name>
<dbReference type="PANTHER" id="PTHR22916">
    <property type="entry name" value="GLYCOSYLTRANSFERASE"/>
    <property type="match status" value="1"/>
</dbReference>
<dbReference type="STRING" id="1685382.AVJ23_20060"/>
<dbReference type="RefSeq" id="WP_058864018.1">
    <property type="nucleotide sequence ID" value="NZ_LPXO01000019.1"/>
</dbReference>
<keyword evidence="3" id="KW-1185">Reference proteome</keyword>
<dbReference type="AlphaFoldDB" id="A0A0W7WEF4"/>
<dbReference type="Proteomes" id="UP000054396">
    <property type="component" value="Unassembled WGS sequence"/>
</dbReference>
<evidence type="ECO:0000313" key="2">
    <source>
        <dbReference type="EMBL" id="KUF08986.1"/>
    </source>
</evidence>
<dbReference type="SUPFAM" id="SSF53756">
    <property type="entry name" value="UDP-Glycosyltransferase/glycogen phosphorylase"/>
    <property type="match status" value="1"/>
</dbReference>
<feature type="domain" description="Glycosyltransferase 2-like" evidence="1">
    <location>
        <begin position="280"/>
        <end position="409"/>
    </location>
</feature>
<proteinExistence type="predicted"/>
<sequence>MKHYSNFGDLKDILKLLRNSKQVHSNWYLEQYPDVAELGMHPAEHYLKFGAEMGRDPGKGFSTRYYLENYPEVSEMGMNPLLHYVLHGQKKGYKRRDWGSSDPKKEANRKIGGLRSKLMSLGFTAQPLAEFEELMVNGPDDYTRTLAARELALWNMRERTEEGYRRALEFIARGRKTATLEQRARFATIELLCHYFLGDLETGRAFFEKACLKGEFNPHLLLAWVNFHDSPEERCLWINQALRYYNISEIGLLPDTSVTLYDRLCPARPVKKIHDGPKVSVLLAAYCAAEMIPTALRSLQEQSWQNIEVLVLDDCSPDDGAMARVVERYAAEDPRIRLIRMEQNGGAYVARNRGLDEATGELITIHDADDWSHPLKIETQVRYLMDNPEVLGCTSQQARATESLNFTKFPHNCDIVRVNVSSFMYRRRIMDELGYWATTRFAADSELIFRIRKVFGEHTVHNIPTGPLSFQRESDSSIVKNDIFGIDGFYYGVRHEFFSASSQYIRLGGDVRYPKDVRNPPFKFPNPMRPNRKSPKEALPYDVIIASDFRMPGGSVLSCLEELKAMKQAGLRCAVFCMYRYDLNYTDIRRMTPEVRQFMLDEQIDVLSYGEIAECDLLLLRYPPILEHPQRYIPEIRAKAVKVIVNQPPMSDYTETGVVRYRLENCARNLREQFGQDAIWYPIGPLVRDALTSHHAGELQHIELSPENWHNIIDIKGWDRGPGWHDPGRTLRIGRHSRDNAVKWPATREDILAVYPERDDIEVHVLGGASAPAGLIGHLPDNWIVHEFGALHPRDFLADLDVFVYFAHPDWVESFGRTIIEAMAVGLPVILPHVYEPLFKEAALYATVETAVDTARRLHADPEAYRMQVERARRYAAENFSYETHIRRVKQVQEQ</sequence>
<accession>A0A0W7WEF4</accession>
<comment type="caution">
    <text evidence="2">The sequence shown here is derived from an EMBL/GenBank/DDBJ whole genome shotgun (WGS) entry which is preliminary data.</text>
</comment>
<reference evidence="2 3" key="1">
    <citation type="submission" date="2015-12" db="EMBL/GenBank/DDBJ databases">
        <authorList>
            <person name="Shamseldin A."/>
            <person name="Moawad H."/>
            <person name="Abd El-Rahim W.M."/>
            <person name="Sadowsky M.J."/>
        </authorList>
    </citation>
    <scope>NUCLEOTIDE SEQUENCE [LARGE SCALE GENOMIC DNA]</scope>
    <source>
        <strain evidence="2 3">SJ5A-1</strain>
    </source>
</reference>
<dbReference type="InterPro" id="IPR029044">
    <property type="entry name" value="Nucleotide-diphossugar_trans"/>
</dbReference>
<dbReference type="Gene3D" id="3.40.50.2000">
    <property type="entry name" value="Glycogen Phosphorylase B"/>
    <property type="match status" value="1"/>
</dbReference>